<proteinExistence type="predicted"/>
<dbReference type="SUPFAM" id="SSF53474">
    <property type="entry name" value="alpha/beta-Hydrolases"/>
    <property type="match status" value="1"/>
</dbReference>
<evidence type="ECO:0000313" key="2">
    <source>
        <dbReference type="EMBL" id="ONH30628.1"/>
    </source>
</evidence>
<name>A0A1V2IBP7_9ACTN</name>
<dbReference type="STRING" id="1834516.BL253_12895"/>
<dbReference type="GO" id="GO:0016787">
    <property type="term" value="F:hydrolase activity"/>
    <property type="evidence" value="ECO:0007669"/>
    <property type="project" value="UniProtKB-KW"/>
</dbReference>
<gene>
    <name evidence="2" type="ORF">BL253_12895</name>
</gene>
<dbReference type="PANTHER" id="PTHR43689:SF8">
    <property type="entry name" value="ALPHA_BETA-HYDROLASES SUPERFAMILY PROTEIN"/>
    <property type="match status" value="1"/>
</dbReference>
<organism evidence="2 3">
    <name type="scientific">Pseudofrankia asymbiotica</name>
    <dbReference type="NCBI Taxonomy" id="1834516"/>
    <lineage>
        <taxon>Bacteria</taxon>
        <taxon>Bacillati</taxon>
        <taxon>Actinomycetota</taxon>
        <taxon>Actinomycetes</taxon>
        <taxon>Frankiales</taxon>
        <taxon>Frankiaceae</taxon>
        <taxon>Pseudofrankia</taxon>
    </lineage>
</organism>
<keyword evidence="2" id="KW-0378">Hydrolase</keyword>
<evidence type="ECO:0000259" key="1">
    <source>
        <dbReference type="Pfam" id="PF12697"/>
    </source>
</evidence>
<dbReference type="RefSeq" id="WP_076816744.1">
    <property type="nucleotide sequence ID" value="NZ_MOMC01000024.1"/>
</dbReference>
<dbReference type="InterPro" id="IPR029058">
    <property type="entry name" value="AB_hydrolase_fold"/>
</dbReference>
<dbReference type="Proteomes" id="UP000188929">
    <property type="component" value="Unassembled WGS sequence"/>
</dbReference>
<sequence length="222" mass="22932">MADSAPIVLIHGFASSSEHGWRPAGWIDLLRETGREVIAVDLPGHGTAPHSIDPADYADVAATVAEAFADRGPVDAVGFSAGARLLLECAARGLASFERLVLMGIGPAVLEIREAVPFAIDNADPADVRARLFRGLARSAGNDLGALAAFARRPVEPLTAVELAAVTCEVLVVTGERDGAGSPEALAAMLPNAAGVTIDGADHFSLQSNMRAMDTVLNFLGA</sequence>
<feature type="domain" description="AB hydrolase-1" evidence="1">
    <location>
        <begin position="7"/>
        <end position="210"/>
    </location>
</feature>
<comment type="caution">
    <text evidence="2">The sequence shown here is derived from an EMBL/GenBank/DDBJ whole genome shotgun (WGS) entry which is preliminary data.</text>
</comment>
<reference evidence="3" key="1">
    <citation type="submission" date="2016-10" db="EMBL/GenBank/DDBJ databases">
        <title>Frankia sp. NRRL B-16386 Genome sequencing.</title>
        <authorList>
            <person name="Ghodhbane-Gtari F."/>
            <person name="Swanson E."/>
            <person name="Gueddou A."/>
            <person name="Hezbri K."/>
            <person name="Ktari K."/>
            <person name="Nouioui I."/>
            <person name="Morris K."/>
            <person name="Simpson S."/>
            <person name="Abebe-Akele F."/>
            <person name="Thomas K."/>
            <person name="Gtari M."/>
            <person name="Tisa L.S."/>
        </authorList>
    </citation>
    <scope>NUCLEOTIDE SEQUENCE [LARGE SCALE GENOMIC DNA]</scope>
    <source>
        <strain evidence="3">NRRL B-16386</strain>
    </source>
</reference>
<dbReference type="EMBL" id="MOMC01000024">
    <property type="protein sequence ID" value="ONH30628.1"/>
    <property type="molecule type" value="Genomic_DNA"/>
</dbReference>
<evidence type="ECO:0000313" key="3">
    <source>
        <dbReference type="Proteomes" id="UP000188929"/>
    </source>
</evidence>
<dbReference type="PANTHER" id="PTHR43689">
    <property type="entry name" value="HYDROLASE"/>
    <property type="match status" value="1"/>
</dbReference>
<dbReference type="AlphaFoldDB" id="A0A1V2IBP7"/>
<keyword evidence="3" id="KW-1185">Reference proteome</keyword>
<dbReference type="OrthoDB" id="9804723at2"/>
<dbReference type="InterPro" id="IPR000073">
    <property type="entry name" value="AB_hydrolase_1"/>
</dbReference>
<dbReference type="Pfam" id="PF12697">
    <property type="entry name" value="Abhydrolase_6"/>
    <property type="match status" value="1"/>
</dbReference>
<protein>
    <submittedName>
        <fullName evidence="2">Alpha/beta hydrolase</fullName>
    </submittedName>
</protein>
<dbReference type="Gene3D" id="3.40.50.1820">
    <property type="entry name" value="alpha/beta hydrolase"/>
    <property type="match status" value="1"/>
</dbReference>
<accession>A0A1V2IBP7</accession>